<evidence type="ECO:0000313" key="5">
    <source>
        <dbReference type="RefSeq" id="XP_033346301.1"/>
    </source>
</evidence>
<sequence length="146" mass="16185">MWMILASGLLAVALANSDNAASVAPEAGSKEAVLPPEVGSSFEEKLPTTEQLLGMLDSMTGLSDEEKSKLREDLLKTIQESDDFPQLGSQPMPGNDLTMQTMVLLSLLSVVALIFVFFVYKLFKCLSERESKREEKKKNKQMKKKK</sequence>
<keyword evidence="2" id="KW-0732">Signal</keyword>
<proteinExistence type="predicted"/>
<evidence type="ECO:0000256" key="1">
    <source>
        <dbReference type="SAM" id="Phobius"/>
    </source>
</evidence>
<evidence type="ECO:0000313" key="3">
    <source>
        <dbReference type="Proteomes" id="UP000504631"/>
    </source>
</evidence>
<evidence type="ECO:0000313" key="4">
    <source>
        <dbReference type="RefSeq" id="XP_033346300.1"/>
    </source>
</evidence>
<dbReference type="AlphaFoldDB" id="A0A6J3K1D0"/>
<dbReference type="RefSeq" id="XP_033346300.1">
    <property type="nucleotide sequence ID" value="XM_033490409.1"/>
</dbReference>
<accession>A0A6J3K1D0</accession>
<name>A0A6J3K1D0_9HYME</name>
<keyword evidence="1" id="KW-0812">Transmembrane</keyword>
<dbReference type="GeneID" id="117231715"/>
<protein>
    <submittedName>
        <fullName evidence="4 5">Uncharacterized protein LOC117231715 isoform X1</fullName>
    </submittedName>
</protein>
<feature type="chain" id="PRO_5044643818" evidence="2">
    <location>
        <begin position="16"/>
        <end position="146"/>
    </location>
</feature>
<keyword evidence="3" id="KW-1185">Reference proteome</keyword>
<evidence type="ECO:0000256" key="2">
    <source>
        <dbReference type="SAM" id="SignalP"/>
    </source>
</evidence>
<keyword evidence="1" id="KW-1133">Transmembrane helix</keyword>
<evidence type="ECO:0000313" key="6">
    <source>
        <dbReference type="RefSeq" id="XP_033346302.1"/>
    </source>
</evidence>
<feature type="signal peptide" evidence="2">
    <location>
        <begin position="1"/>
        <end position="15"/>
    </location>
</feature>
<reference evidence="4 5" key="1">
    <citation type="submission" date="2025-04" db="UniProtKB">
        <authorList>
            <consortium name="RefSeq"/>
        </authorList>
    </citation>
    <scope>IDENTIFICATION</scope>
    <source>
        <tissue evidence="4 5">Muscle</tissue>
    </source>
</reference>
<dbReference type="RefSeq" id="XP_033346301.1">
    <property type="nucleotide sequence ID" value="XM_033490410.1"/>
</dbReference>
<dbReference type="Proteomes" id="UP000504631">
    <property type="component" value="Unplaced"/>
</dbReference>
<organism evidence="3 4">
    <name type="scientific">Bombus vosnesenskii</name>
    <dbReference type="NCBI Taxonomy" id="207650"/>
    <lineage>
        <taxon>Eukaryota</taxon>
        <taxon>Metazoa</taxon>
        <taxon>Ecdysozoa</taxon>
        <taxon>Arthropoda</taxon>
        <taxon>Hexapoda</taxon>
        <taxon>Insecta</taxon>
        <taxon>Pterygota</taxon>
        <taxon>Neoptera</taxon>
        <taxon>Endopterygota</taxon>
        <taxon>Hymenoptera</taxon>
        <taxon>Apocrita</taxon>
        <taxon>Aculeata</taxon>
        <taxon>Apoidea</taxon>
        <taxon>Anthophila</taxon>
        <taxon>Apidae</taxon>
        <taxon>Bombus</taxon>
        <taxon>Pyrobombus</taxon>
    </lineage>
</organism>
<gene>
    <name evidence="4 5 6" type="primary">LOC117231715</name>
</gene>
<dbReference type="RefSeq" id="XP_033346302.1">
    <property type="nucleotide sequence ID" value="XM_033490411.1"/>
</dbReference>
<keyword evidence="1" id="KW-0472">Membrane</keyword>
<feature type="transmembrane region" description="Helical" evidence="1">
    <location>
        <begin position="102"/>
        <end position="123"/>
    </location>
</feature>
<dbReference type="KEGG" id="bvk:117231715"/>